<dbReference type="InterPro" id="IPR044684">
    <property type="entry name" value="STR17/STR18/HARC1-like"/>
</dbReference>
<comment type="caution">
    <text evidence="2">The sequence shown here is derived from an EMBL/GenBank/DDBJ whole genome shotgun (WGS) entry which is preliminary data.</text>
</comment>
<evidence type="ECO:0000313" key="2">
    <source>
        <dbReference type="EMBL" id="KAF5753050.1"/>
    </source>
</evidence>
<dbReference type="EMBL" id="JAAARO010000001">
    <property type="protein sequence ID" value="KAF5753050.1"/>
    <property type="molecule type" value="Genomic_DNA"/>
</dbReference>
<dbReference type="GO" id="GO:0003824">
    <property type="term" value="F:catalytic activity"/>
    <property type="evidence" value="ECO:0007669"/>
    <property type="project" value="InterPro"/>
</dbReference>
<dbReference type="CDD" id="cd00158">
    <property type="entry name" value="RHOD"/>
    <property type="match status" value="1"/>
</dbReference>
<keyword evidence="3" id="KW-1185">Reference proteome</keyword>
<accession>A0A7J7E331</accession>
<name>A0A7J7E331_TRIWF</name>
<evidence type="ECO:0000313" key="3">
    <source>
        <dbReference type="Proteomes" id="UP000593562"/>
    </source>
</evidence>
<feature type="domain" description="Rhodanese" evidence="1">
    <location>
        <begin position="24"/>
        <end position="126"/>
    </location>
</feature>
<dbReference type="Pfam" id="PF00581">
    <property type="entry name" value="Rhodanese"/>
    <property type="match status" value="1"/>
</dbReference>
<dbReference type="InterPro" id="IPR036873">
    <property type="entry name" value="Rhodanese-like_dom_sf"/>
</dbReference>
<dbReference type="InterPro" id="IPR001763">
    <property type="entry name" value="Rhodanese-like_dom"/>
</dbReference>
<dbReference type="Proteomes" id="UP000593562">
    <property type="component" value="Unassembled WGS sequence"/>
</dbReference>
<dbReference type="Gene3D" id="3.40.250.10">
    <property type="entry name" value="Rhodanese-like domain"/>
    <property type="match status" value="1"/>
</dbReference>
<organism evidence="2 3">
    <name type="scientific">Tripterygium wilfordii</name>
    <name type="common">Thunder God vine</name>
    <dbReference type="NCBI Taxonomy" id="458696"/>
    <lineage>
        <taxon>Eukaryota</taxon>
        <taxon>Viridiplantae</taxon>
        <taxon>Streptophyta</taxon>
        <taxon>Embryophyta</taxon>
        <taxon>Tracheophyta</taxon>
        <taxon>Spermatophyta</taxon>
        <taxon>Magnoliopsida</taxon>
        <taxon>eudicotyledons</taxon>
        <taxon>Gunneridae</taxon>
        <taxon>Pentapetalae</taxon>
        <taxon>rosids</taxon>
        <taxon>fabids</taxon>
        <taxon>Celastrales</taxon>
        <taxon>Celastraceae</taxon>
        <taxon>Tripterygium</taxon>
    </lineage>
</organism>
<dbReference type="InParanoid" id="A0A7J7E331"/>
<gene>
    <name evidence="2" type="ORF">HS088_TW01G00968</name>
</gene>
<protein>
    <recommendedName>
        <fullName evidence="1">Rhodanese domain-containing protein</fullName>
    </recommendedName>
</protein>
<sequence>MGSQPKSSEAGIVTINVKEAKDLLDSGYFYLDVRAVDEYKKGHVDTPKIFNIPYMFNKPEGRVKNSDFLKEVSSIFKEEDSVVVGCQSGVRSLYATGDLLEAGFKNMSNMGGGYLSWVETGFAVKREENHQEEPKIEL</sequence>
<dbReference type="SMART" id="SM00450">
    <property type="entry name" value="RHOD"/>
    <property type="match status" value="1"/>
</dbReference>
<dbReference type="AlphaFoldDB" id="A0A7J7E331"/>
<proteinExistence type="predicted"/>
<evidence type="ECO:0000259" key="1">
    <source>
        <dbReference type="PROSITE" id="PS50206"/>
    </source>
</evidence>
<dbReference type="PANTHER" id="PTHR44542:SF12">
    <property type="entry name" value="THIOSULFATE SULFURTRANSFERASE 18"/>
    <property type="match status" value="1"/>
</dbReference>
<dbReference type="FunCoup" id="A0A7J7E331">
    <property type="interactions" value="274"/>
</dbReference>
<reference evidence="2 3" key="1">
    <citation type="journal article" date="2020" name="Nat. Commun.">
        <title>Genome of Tripterygium wilfordii and identification of cytochrome P450 involved in triptolide biosynthesis.</title>
        <authorList>
            <person name="Tu L."/>
            <person name="Su P."/>
            <person name="Zhang Z."/>
            <person name="Gao L."/>
            <person name="Wang J."/>
            <person name="Hu T."/>
            <person name="Zhou J."/>
            <person name="Zhang Y."/>
            <person name="Zhao Y."/>
            <person name="Liu Y."/>
            <person name="Song Y."/>
            <person name="Tong Y."/>
            <person name="Lu Y."/>
            <person name="Yang J."/>
            <person name="Xu C."/>
            <person name="Jia M."/>
            <person name="Peters R.J."/>
            <person name="Huang L."/>
            <person name="Gao W."/>
        </authorList>
    </citation>
    <scope>NUCLEOTIDE SEQUENCE [LARGE SCALE GENOMIC DNA]</scope>
    <source>
        <strain evidence="3">cv. XIE 37</strain>
        <tissue evidence="2">Leaf</tissue>
    </source>
</reference>
<dbReference type="PROSITE" id="PS50206">
    <property type="entry name" value="RHODANESE_3"/>
    <property type="match status" value="1"/>
</dbReference>
<dbReference type="SUPFAM" id="SSF52821">
    <property type="entry name" value="Rhodanese/Cell cycle control phosphatase"/>
    <property type="match status" value="1"/>
</dbReference>
<dbReference type="PANTHER" id="PTHR44542">
    <property type="entry name" value="THIOSULFATE SULFURTRANSFERASE 18"/>
    <property type="match status" value="1"/>
</dbReference>